<dbReference type="Pfam" id="PF01663">
    <property type="entry name" value="Phosphodiest"/>
    <property type="match status" value="1"/>
</dbReference>
<name>W0A868_9SPHN</name>
<dbReference type="SUPFAM" id="SSF53649">
    <property type="entry name" value="Alkaline phosphatase-like"/>
    <property type="match status" value="1"/>
</dbReference>
<dbReference type="AlphaFoldDB" id="W0A868"/>
<reference evidence="2 3" key="1">
    <citation type="submission" date="2013-07" db="EMBL/GenBank/DDBJ databases">
        <title>Completed genome of Sphingomonas sanxanigenens NX02.</title>
        <authorList>
            <person name="Ma T."/>
            <person name="Huang H."/>
            <person name="Wu M."/>
            <person name="Li X."/>
            <person name="Li G."/>
        </authorList>
    </citation>
    <scope>NUCLEOTIDE SEQUENCE [LARGE SCALE GENOMIC DNA]</scope>
    <source>
        <strain evidence="2 3">NX02</strain>
    </source>
</reference>
<dbReference type="HOGENOM" id="CLU_017594_1_1_5"/>
<dbReference type="PROSITE" id="PS51257">
    <property type="entry name" value="PROKAR_LIPOPROTEIN"/>
    <property type="match status" value="1"/>
</dbReference>
<gene>
    <name evidence="2" type="ORF">NX02_00460</name>
</gene>
<accession>W0A868</accession>
<feature type="chain" id="PRO_5004785163" description="Phosphodiesterase" evidence="1">
    <location>
        <begin position="28"/>
        <end position="426"/>
    </location>
</feature>
<dbReference type="KEGG" id="ssan:NX02_00460"/>
<dbReference type="Gene3D" id="3.30.1360.180">
    <property type="match status" value="1"/>
</dbReference>
<evidence type="ECO:0000313" key="2">
    <source>
        <dbReference type="EMBL" id="AHE51860.1"/>
    </source>
</evidence>
<evidence type="ECO:0000313" key="3">
    <source>
        <dbReference type="Proteomes" id="UP000018851"/>
    </source>
</evidence>
<proteinExistence type="predicted"/>
<dbReference type="PANTHER" id="PTHR10151:SF120">
    <property type="entry name" value="BIS(5'-ADENOSYL)-TRIPHOSPHATASE"/>
    <property type="match status" value="1"/>
</dbReference>
<keyword evidence="1" id="KW-0732">Signal</keyword>
<dbReference type="eggNOG" id="COG1524">
    <property type="taxonomic scope" value="Bacteria"/>
</dbReference>
<organism evidence="2 3">
    <name type="scientific">Sphingomonas sanxanigenens DSM 19645 = NX02</name>
    <dbReference type="NCBI Taxonomy" id="1123269"/>
    <lineage>
        <taxon>Bacteria</taxon>
        <taxon>Pseudomonadati</taxon>
        <taxon>Pseudomonadota</taxon>
        <taxon>Alphaproteobacteria</taxon>
        <taxon>Sphingomonadales</taxon>
        <taxon>Sphingomonadaceae</taxon>
        <taxon>Sphingomonas</taxon>
    </lineage>
</organism>
<dbReference type="STRING" id="1123269.NX02_00460"/>
<dbReference type="PATRIC" id="fig|1123269.5.peg.89"/>
<feature type="signal peptide" evidence="1">
    <location>
        <begin position="1"/>
        <end position="27"/>
    </location>
</feature>
<dbReference type="EMBL" id="CP006644">
    <property type="protein sequence ID" value="AHE51860.1"/>
    <property type="molecule type" value="Genomic_DNA"/>
</dbReference>
<dbReference type="InterPro" id="IPR002591">
    <property type="entry name" value="Phosphodiest/P_Trfase"/>
</dbReference>
<dbReference type="Proteomes" id="UP000018851">
    <property type="component" value="Chromosome"/>
</dbReference>
<protein>
    <recommendedName>
        <fullName evidence="4">Phosphodiesterase</fullName>
    </recommendedName>
</protein>
<dbReference type="RefSeq" id="WP_025290247.1">
    <property type="nucleotide sequence ID" value="NZ_CP006644.1"/>
</dbReference>
<evidence type="ECO:0000256" key="1">
    <source>
        <dbReference type="SAM" id="SignalP"/>
    </source>
</evidence>
<dbReference type="GO" id="GO:0016787">
    <property type="term" value="F:hydrolase activity"/>
    <property type="evidence" value="ECO:0007669"/>
    <property type="project" value="UniProtKB-ARBA"/>
</dbReference>
<dbReference type="CDD" id="cd16018">
    <property type="entry name" value="Enpp"/>
    <property type="match status" value="1"/>
</dbReference>
<keyword evidence="3" id="KW-1185">Reference proteome</keyword>
<dbReference type="PANTHER" id="PTHR10151">
    <property type="entry name" value="ECTONUCLEOTIDE PYROPHOSPHATASE/PHOSPHODIESTERASE"/>
    <property type="match status" value="1"/>
</dbReference>
<sequence>MIGRYLAPLLAALALSACSTGALPRSAAVPPPAATEARAPVTILISIDGFRPDYLGKGNSPMLDALAAGGVSAAMRPSFPSKTFPNHWTLVTGLRPDHHGIVANKMEDPARPGEVFTMATEDPFWWNAAPPLWVTAEQAGVRSATMFWPGSVVNWGGTRDREWPNDLEGGTRPHDWQAFAQAMPSEQRTRALIDWLRRPADARPRFLALYFDAIDTAGHRFGPAAPETAAVVAEVDGAIATLVEGLRSIDQPANLVIVADHGMAAASADRVVRLDTMLPAADIRIVESGVYAGLFPAPGREAAVEKVLIGRHPHMECWRKAEIPARFHYGTNTRIPPILCLADLGWRVVADAAAQAKATSLGEHGYDPTLPDMAALFIANGPAFRAGATLPGFDNVDVYPLLAKLIGVTPGANDGTATTFDGVLTR</sequence>
<dbReference type="Gene3D" id="3.40.720.10">
    <property type="entry name" value="Alkaline Phosphatase, subunit A"/>
    <property type="match status" value="1"/>
</dbReference>
<evidence type="ECO:0008006" key="4">
    <source>
        <dbReference type="Google" id="ProtNLM"/>
    </source>
</evidence>
<dbReference type="InterPro" id="IPR017850">
    <property type="entry name" value="Alkaline_phosphatase_core_sf"/>
</dbReference>